<proteinExistence type="predicted"/>
<evidence type="ECO:0000313" key="2">
    <source>
        <dbReference type="Proteomes" id="UP000299367"/>
    </source>
</evidence>
<organism evidence="1 2">
    <name type="scientific">Dolichospermum planctonicum</name>
    <dbReference type="NCBI Taxonomy" id="136072"/>
    <lineage>
        <taxon>Bacteria</taxon>
        <taxon>Bacillati</taxon>
        <taxon>Cyanobacteriota</taxon>
        <taxon>Cyanophyceae</taxon>
        <taxon>Nostocales</taxon>
        <taxon>Aphanizomenonaceae</taxon>
        <taxon>Dolichospermum</taxon>
    </lineage>
</organism>
<gene>
    <name evidence="1" type="ORF">NIES80_14300</name>
</gene>
<accession>A0A480AD65</accession>
<dbReference type="Proteomes" id="UP000299367">
    <property type="component" value="Unassembled WGS sequence"/>
</dbReference>
<dbReference type="RefSeq" id="WP_137907434.1">
    <property type="nucleotide sequence ID" value="NZ_BJCF01000011.1"/>
</dbReference>
<reference evidence="2" key="1">
    <citation type="submission" date="2019-02" db="EMBL/GenBank/DDBJ databases">
        <title>Draft genome sequence of Dolichospermum planctonicum NIES-80.</title>
        <authorList>
            <person name="Yamaguchi H."/>
            <person name="Suzuki S."/>
            <person name="Kawachi M."/>
        </authorList>
    </citation>
    <scope>NUCLEOTIDE SEQUENCE [LARGE SCALE GENOMIC DNA]</scope>
    <source>
        <strain evidence="2">NIES-80</strain>
    </source>
</reference>
<evidence type="ECO:0000313" key="1">
    <source>
        <dbReference type="EMBL" id="GCL41733.1"/>
    </source>
</evidence>
<dbReference type="AlphaFoldDB" id="A0A480AD65"/>
<dbReference type="EMBL" id="BJCF01000011">
    <property type="protein sequence ID" value="GCL41733.1"/>
    <property type="molecule type" value="Genomic_DNA"/>
</dbReference>
<comment type="caution">
    <text evidence="1">The sequence shown here is derived from an EMBL/GenBank/DDBJ whole genome shotgun (WGS) entry which is preliminary data.</text>
</comment>
<name>A0A480AD65_9CYAN</name>
<protein>
    <submittedName>
        <fullName evidence="1">Uncharacterized protein</fullName>
    </submittedName>
</protein>
<sequence length="733" mass="84617">MKEIEIQKIIETAIQENKFFELIEDEDINSLEYRYQSYYDPDSLPSFLIDYLSTKKAIIAARNVLEFLENSRIITTDPKNISLDKSQCLKPDLILFNEEQCKLIIIEIKRSKQTTRETITEIIAYESELKNTLPFLSNYEINFCIISTEYPALLDHSVSGLITWESKQILCLKIDFDEQDLKLKIHIPSTWTATGNITFPRNAISTFQIILYQQSNEDILQDTELVVLNAARLIAREGDRNNSHGFVLVWHDCWDGCENVGGAAKFHLTVGFINPYVFLPFAQNKGIIDASQSPIGEYLIENSENLTSAYLSSDNIWKTGITYLKQYYRVNIEGLSYWDLEREKPYEINSALLTMRHRALPLHIELWGTLGDFVREFISHPGVKQNILSGVANRIISCEDPFIGIPILDTISGINQLDSRGFTCKILFDLGVSLATLSTLYNTAIHNQDGKLKNLPASITWYMLDVQATLLEVSIRYGKSKSLTIPPPVIKITTTENFEDALSSIQSFIDWIYNDFLKEENQIHNICFELGLRCHPLLDSYFDCVLSDELRNDLEENVCNTSIYLLKNIAYACSSPEHLYLPDEEIRDIINDLAKDYLEDDIHQTNLEEIFILIDNVPRNKHLGLYHNKLINLLDRLILPLTHDDQFSTNLSDYKNIDWIWIRERMLHLREKQNLFPAVRVDISGFVHIVDCSKEEYSSFFKDRIDFKNNFLLIASYSGVENVLIKEWKELGL</sequence>
<dbReference type="OrthoDB" id="8477544at2"/>